<keyword evidence="2" id="KW-0328">Glycosyltransferase</keyword>
<sequence length="506" mass="58543">MIIKRVLILILIYATLIFIFSGIILSFYYLYIFHHGSIADDVFSVLFWIANLFFAVQSLSLLLAFRRSMNYYSETKELNYLGATGQVAVLVPVYNEDINMVRKNLMAILNNTKYNANIYVLDDSTDGSFEKNLEFYKKINVRYIHRKNRNGYKAGALNNAIRMTNEEYIAVIDIDQMPAPDFIKVVSSLLDKHHDAGFVQVPQYYANTDSCALAYMADGQQFIFYDILMEGKSIAGTVFSCGTNIVYRRRALESVNGFDEENLVEDIATSINLIKNGWTGYYYNEKLVFGRAPVTMEGYINQQWRWARGSLSLIPKIFKNIIMNKNTKISQKIDWTATSIWYLFGWFYLIFLLAPALSLLGIYVLSFNYVGYIIIWMPYSIFSILAFSILQLQKGAPKRYIFLNMAANIIMFPLSINATISTVMHKKRPFTTARTGGVLPWIRFWPQFAFMILLFTSGILLIIRGDLFNYITAFWAFLEFTFFIPIFFINRAPRISNIDKPVFIEY</sequence>
<keyword evidence="3" id="KW-0808">Transferase</keyword>
<evidence type="ECO:0000256" key="5">
    <source>
        <dbReference type="ARBA" id="ARBA00022989"/>
    </source>
</evidence>
<organism evidence="9 10">
    <name type="scientific">Picrophilus torridus (strain ATCC 700027 / DSM 9790 / JCM 10055 / NBRC 100828 / KAW 2/3)</name>
    <dbReference type="NCBI Taxonomy" id="1122961"/>
    <lineage>
        <taxon>Archaea</taxon>
        <taxon>Methanobacteriati</taxon>
        <taxon>Thermoplasmatota</taxon>
        <taxon>Thermoplasmata</taxon>
        <taxon>Thermoplasmatales</taxon>
        <taxon>Picrophilaceae</taxon>
        <taxon>Picrophilus</taxon>
    </lineage>
</organism>
<evidence type="ECO:0000313" key="10">
    <source>
        <dbReference type="Proteomes" id="UP000192315"/>
    </source>
</evidence>
<keyword evidence="10" id="KW-1185">Reference proteome</keyword>
<dbReference type="GO" id="GO:0016757">
    <property type="term" value="F:glycosyltransferase activity"/>
    <property type="evidence" value="ECO:0007669"/>
    <property type="project" value="UniProtKB-KW"/>
</dbReference>
<dbReference type="InterPro" id="IPR005150">
    <property type="entry name" value="Cellulose_synth"/>
</dbReference>
<evidence type="ECO:0000256" key="1">
    <source>
        <dbReference type="ARBA" id="ARBA00004127"/>
    </source>
</evidence>
<keyword evidence="5 7" id="KW-1133">Transmembrane helix</keyword>
<protein>
    <submittedName>
        <fullName evidence="9">Cellulose synthase (UDP-forming)</fullName>
    </submittedName>
</protein>
<dbReference type="AlphaFoldDB" id="A0A8G2FXW5"/>
<accession>A0A8G2FXW5</accession>
<dbReference type="Pfam" id="PF03552">
    <property type="entry name" value="Cellulose_synt"/>
    <property type="match status" value="1"/>
</dbReference>
<feature type="transmembrane region" description="Helical" evidence="7">
    <location>
        <begin position="43"/>
        <end position="65"/>
    </location>
</feature>
<feature type="transmembrane region" description="Helical" evidence="7">
    <location>
        <begin position="7"/>
        <end position="31"/>
    </location>
</feature>
<dbReference type="RefSeq" id="WP_084273134.1">
    <property type="nucleotide sequence ID" value="NZ_FWYE01000004.1"/>
</dbReference>
<keyword evidence="4 7" id="KW-0812">Transmembrane</keyword>
<dbReference type="InterPro" id="IPR050321">
    <property type="entry name" value="Glycosyltr_2/OpgH_subfam"/>
</dbReference>
<comment type="subcellular location">
    <subcellularLocation>
        <location evidence="1">Endomembrane system</location>
        <topology evidence="1">Multi-pass membrane protein</topology>
    </subcellularLocation>
</comment>
<feature type="transmembrane region" description="Helical" evidence="7">
    <location>
        <begin position="470"/>
        <end position="489"/>
    </location>
</feature>
<feature type="transmembrane region" description="Helical" evidence="7">
    <location>
        <begin position="402"/>
        <end position="424"/>
    </location>
</feature>
<dbReference type="Proteomes" id="UP000192315">
    <property type="component" value="Unassembled WGS sequence"/>
</dbReference>
<evidence type="ECO:0000256" key="7">
    <source>
        <dbReference type="SAM" id="Phobius"/>
    </source>
</evidence>
<dbReference type="EMBL" id="FWYE01000004">
    <property type="protein sequence ID" value="SMD31443.1"/>
    <property type="molecule type" value="Genomic_DNA"/>
</dbReference>
<reference evidence="9 10" key="1">
    <citation type="submission" date="2017-04" db="EMBL/GenBank/DDBJ databases">
        <authorList>
            <person name="Varghese N."/>
            <person name="Submissions S."/>
        </authorList>
    </citation>
    <scope>NUCLEOTIDE SEQUENCE [LARGE SCALE GENOMIC DNA]</scope>
    <source>
        <strain evidence="9 10">DSM 9789</strain>
    </source>
</reference>
<dbReference type="PANTHER" id="PTHR43867:SF2">
    <property type="entry name" value="CELLULOSE SYNTHASE CATALYTIC SUBUNIT A [UDP-FORMING]"/>
    <property type="match status" value="1"/>
</dbReference>
<dbReference type="InterPro" id="IPR029044">
    <property type="entry name" value="Nucleotide-diphossugar_trans"/>
</dbReference>
<name>A0A8G2FXW5_PICTO</name>
<evidence type="ECO:0000259" key="8">
    <source>
        <dbReference type="Pfam" id="PF00535"/>
    </source>
</evidence>
<feature type="transmembrane region" description="Helical" evidence="7">
    <location>
        <begin position="444"/>
        <end position="463"/>
    </location>
</feature>
<evidence type="ECO:0000256" key="6">
    <source>
        <dbReference type="ARBA" id="ARBA00023136"/>
    </source>
</evidence>
<feature type="domain" description="Glycosyltransferase 2-like" evidence="8">
    <location>
        <begin position="89"/>
        <end position="254"/>
    </location>
</feature>
<dbReference type="InterPro" id="IPR001173">
    <property type="entry name" value="Glyco_trans_2-like"/>
</dbReference>
<dbReference type="Gene3D" id="3.90.550.10">
    <property type="entry name" value="Spore Coat Polysaccharide Biosynthesis Protein SpsA, Chain A"/>
    <property type="match status" value="1"/>
</dbReference>
<dbReference type="SUPFAM" id="SSF53448">
    <property type="entry name" value="Nucleotide-diphospho-sugar transferases"/>
    <property type="match status" value="1"/>
</dbReference>
<evidence type="ECO:0000256" key="2">
    <source>
        <dbReference type="ARBA" id="ARBA00022676"/>
    </source>
</evidence>
<proteinExistence type="predicted"/>
<gene>
    <name evidence="9" type="ORF">SAMN02745355_1384</name>
</gene>
<evidence type="ECO:0000256" key="4">
    <source>
        <dbReference type="ARBA" id="ARBA00022692"/>
    </source>
</evidence>
<dbReference type="Pfam" id="PF00535">
    <property type="entry name" value="Glycos_transf_2"/>
    <property type="match status" value="1"/>
</dbReference>
<comment type="caution">
    <text evidence="9">The sequence shown here is derived from an EMBL/GenBank/DDBJ whole genome shotgun (WGS) entry which is preliminary data.</text>
</comment>
<dbReference type="GO" id="GO:0016020">
    <property type="term" value="C:membrane"/>
    <property type="evidence" value="ECO:0007669"/>
    <property type="project" value="UniProtKB-SubCell"/>
</dbReference>
<dbReference type="PANTHER" id="PTHR43867">
    <property type="entry name" value="CELLULOSE SYNTHASE CATALYTIC SUBUNIT A [UDP-FORMING]"/>
    <property type="match status" value="1"/>
</dbReference>
<evidence type="ECO:0000313" key="9">
    <source>
        <dbReference type="EMBL" id="SMD31443.1"/>
    </source>
</evidence>
<feature type="transmembrane region" description="Helical" evidence="7">
    <location>
        <begin position="340"/>
        <end position="363"/>
    </location>
</feature>
<keyword evidence="6 7" id="KW-0472">Membrane</keyword>
<evidence type="ECO:0000256" key="3">
    <source>
        <dbReference type="ARBA" id="ARBA00022679"/>
    </source>
</evidence>
<feature type="transmembrane region" description="Helical" evidence="7">
    <location>
        <begin position="369"/>
        <end position="390"/>
    </location>
</feature>